<evidence type="ECO:0000256" key="1">
    <source>
        <dbReference type="ARBA" id="ARBA00000085"/>
    </source>
</evidence>
<dbReference type="PhylomeDB" id="A0A0G4I3R3"/>
<feature type="compositionally biased region" description="Basic and acidic residues" evidence="6">
    <location>
        <begin position="276"/>
        <end position="295"/>
    </location>
</feature>
<evidence type="ECO:0000256" key="7">
    <source>
        <dbReference type="SAM" id="SignalP"/>
    </source>
</evidence>
<dbReference type="SMART" id="SM00387">
    <property type="entry name" value="HATPase_c"/>
    <property type="match status" value="1"/>
</dbReference>
<dbReference type="PANTHER" id="PTHR43047:SF72">
    <property type="entry name" value="OSMOSENSING HISTIDINE PROTEIN KINASE SLN1"/>
    <property type="match status" value="1"/>
</dbReference>
<feature type="region of interest" description="Disordered" evidence="6">
    <location>
        <begin position="269"/>
        <end position="308"/>
    </location>
</feature>
<name>A0A0G4I3R3_9ALVE</name>
<keyword evidence="4" id="KW-0808">Transferase</keyword>
<evidence type="ECO:0000256" key="4">
    <source>
        <dbReference type="ARBA" id="ARBA00022679"/>
    </source>
</evidence>
<dbReference type="InterPro" id="IPR004358">
    <property type="entry name" value="Sig_transdc_His_kin-like_C"/>
</dbReference>
<dbReference type="GO" id="GO:0000155">
    <property type="term" value="F:phosphorelay sensor kinase activity"/>
    <property type="evidence" value="ECO:0007669"/>
    <property type="project" value="InterPro"/>
</dbReference>
<feature type="region of interest" description="Disordered" evidence="6">
    <location>
        <begin position="473"/>
        <end position="492"/>
    </location>
</feature>
<feature type="compositionally biased region" description="Polar residues" evidence="6">
    <location>
        <begin position="296"/>
        <end position="308"/>
    </location>
</feature>
<keyword evidence="5" id="KW-0418">Kinase</keyword>
<dbReference type="InterPro" id="IPR036890">
    <property type="entry name" value="HATPase_C_sf"/>
</dbReference>
<dbReference type="InterPro" id="IPR005467">
    <property type="entry name" value="His_kinase_dom"/>
</dbReference>
<evidence type="ECO:0000256" key="6">
    <source>
        <dbReference type="SAM" id="MobiDB-lite"/>
    </source>
</evidence>
<keyword evidence="7" id="KW-0732">Signal</keyword>
<evidence type="ECO:0000256" key="3">
    <source>
        <dbReference type="ARBA" id="ARBA00022553"/>
    </source>
</evidence>
<dbReference type="InterPro" id="IPR003661">
    <property type="entry name" value="HisK_dim/P_dom"/>
</dbReference>
<dbReference type="GO" id="GO:0009927">
    <property type="term" value="F:histidine phosphotransfer kinase activity"/>
    <property type="evidence" value="ECO:0007669"/>
    <property type="project" value="TreeGrafter"/>
</dbReference>
<evidence type="ECO:0000259" key="8">
    <source>
        <dbReference type="PROSITE" id="PS50109"/>
    </source>
</evidence>
<dbReference type="Pfam" id="PF02518">
    <property type="entry name" value="HATPase_c"/>
    <property type="match status" value="1"/>
</dbReference>
<feature type="signal peptide" evidence="7">
    <location>
        <begin position="1"/>
        <end position="19"/>
    </location>
</feature>
<proteinExistence type="predicted"/>
<gene>
    <name evidence="9" type="ORF">Cvel_10736</name>
</gene>
<feature type="domain" description="Histidine kinase" evidence="8">
    <location>
        <begin position="348"/>
        <end position="553"/>
    </location>
</feature>
<accession>A0A0G4I3R3</accession>
<evidence type="ECO:0000313" key="9">
    <source>
        <dbReference type="EMBL" id="CEM51614.1"/>
    </source>
</evidence>
<dbReference type="VEuPathDB" id="CryptoDB:Cvel_10736"/>
<organism evidence="9">
    <name type="scientific">Chromera velia CCMP2878</name>
    <dbReference type="NCBI Taxonomy" id="1169474"/>
    <lineage>
        <taxon>Eukaryota</taxon>
        <taxon>Sar</taxon>
        <taxon>Alveolata</taxon>
        <taxon>Colpodellida</taxon>
        <taxon>Chromeraceae</taxon>
        <taxon>Chromera</taxon>
    </lineage>
</organism>
<dbReference type="InterPro" id="IPR003594">
    <property type="entry name" value="HATPase_dom"/>
</dbReference>
<dbReference type="EMBL" id="CDMZ01004995">
    <property type="protein sequence ID" value="CEM51614.1"/>
    <property type="molecule type" value="Genomic_DNA"/>
</dbReference>
<comment type="catalytic activity">
    <reaction evidence="1">
        <text>ATP + protein L-histidine = ADP + protein N-phospho-L-histidine.</text>
        <dbReference type="EC" id="2.7.13.3"/>
    </reaction>
</comment>
<dbReference type="PROSITE" id="PS50109">
    <property type="entry name" value="HIS_KIN"/>
    <property type="match status" value="1"/>
</dbReference>
<dbReference type="Gene3D" id="1.10.287.130">
    <property type="match status" value="1"/>
</dbReference>
<protein>
    <recommendedName>
        <fullName evidence="2">histidine kinase</fullName>
        <ecNumber evidence="2">2.7.13.3</ecNumber>
    </recommendedName>
</protein>
<dbReference type="AlphaFoldDB" id="A0A0G4I3R3"/>
<dbReference type="PRINTS" id="PR00344">
    <property type="entry name" value="BCTRLSENSOR"/>
</dbReference>
<dbReference type="CDD" id="cd00082">
    <property type="entry name" value="HisKA"/>
    <property type="match status" value="1"/>
</dbReference>
<keyword evidence="3" id="KW-0597">Phosphoprotein</keyword>
<reference evidence="9" key="1">
    <citation type="submission" date="2014-11" db="EMBL/GenBank/DDBJ databases">
        <authorList>
            <person name="Otto D Thomas"/>
            <person name="Naeem Raeece"/>
        </authorList>
    </citation>
    <scope>NUCLEOTIDE SEQUENCE</scope>
</reference>
<dbReference type="Gene3D" id="3.30.565.10">
    <property type="entry name" value="Histidine kinase-like ATPase, C-terminal domain"/>
    <property type="match status" value="1"/>
</dbReference>
<dbReference type="PANTHER" id="PTHR43047">
    <property type="entry name" value="TWO-COMPONENT HISTIDINE PROTEIN KINASE"/>
    <property type="match status" value="1"/>
</dbReference>
<dbReference type="EC" id="2.7.13.3" evidence="2"/>
<dbReference type="SUPFAM" id="SSF55874">
    <property type="entry name" value="ATPase domain of HSP90 chaperone/DNA topoisomerase II/histidine kinase"/>
    <property type="match status" value="2"/>
</dbReference>
<feature type="compositionally biased region" description="Basic and acidic residues" evidence="6">
    <location>
        <begin position="473"/>
        <end position="490"/>
    </location>
</feature>
<evidence type="ECO:0000256" key="5">
    <source>
        <dbReference type="ARBA" id="ARBA00022777"/>
    </source>
</evidence>
<evidence type="ECO:0000256" key="2">
    <source>
        <dbReference type="ARBA" id="ARBA00012438"/>
    </source>
</evidence>
<feature type="compositionally biased region" description="Basic and acidic residues" evidence="6">
    <location>
        <begin position="439"/>
        <end position="464"/>
    </location>
</feature>
<dbReference type="GO" id="GO:0005886">
    <property type="term" value="C:plasma membrane"/>
    <property type="evidence" value="ECO:0007669"/>
    <property type="project" value="TreeGrafter"/>
</dbReference>
<sequence>MTPIWVCTFFFAVSPLRQASTLRSVVTLTLAEAEREMHLREQAEKGRDSFMSYIMHEMRNPLNGAQLLVVEYLETLGELTGVAKAKRSQTEGKGEQAGDPSTMEALRGQVLEKCGRLRQLTQFLASQFEKMRGVCDDVLQVKKLEQGRFEYVFRPADIRDWVSRIATQAEPFFAPPRHTVRAQSGSATAGSSFVSTPTLPKVLSSAVELEGETDARKDKFACVDVSTPTLPKVFSSAVEVEGETDARKDKFACVDVSTPTLPKVLSSAVEVEGETVTEKERTGKKEGKKTSREQSAEISSFGDSSSTATKYVSPSVIVDPSSPVSFEWTLECTPEVGALLRRRPVGVADFSRLEQVVSNFISNAKKFTKRGKVSLRCILSSSCVLDGDHGGMGGDCRLSPSPSPSAAPVASQSHSVIPSASSVSSIGQWEVAGELEEEERLREGLSDRKGDSLEERVRERKERENHCWKVREETDDRKKDDNCGEEEKAQTDPLPSIKMRLEVSDTGPGLSEEDIGKLFKPYSQIRAGEMQNGGGTGLGLVICKSFEKRIRMV</sequence>
<feature type="chain" id="PRO_5005192692" description="histidine kinase" evidence="7">
    <location>
        <begin position="20"/>
        <end position="553"/>
    </location>
</feature>
<feature type="region of interest" description="Disordered" evidence="6">
    <location>
        <begin position="437"/>
        <end position="464"/>
    </location>
</feature>